<keyword evidence="1" id="KW-1133">Transmembrane helix</keyword>
<protein>
    <submittedName>
        <fullName evidence="2">Pilus assembly protein</fullName>
    </submittedName>
</protein>
<dbReference type="Proteomes" id="UP000694287">
    <property type="component" value="Unassembled WGS sequence"/>
</dbReference>
<feature type="transmembrane region" description="Helical" evidence="1">
    <location>
        <begin position="20"/>
        <end position="42"/>
    </location>
</feature>
<reference evidence="2 3" key="1">
    <citation type="submission" date="2020-11" db="EMBL/GenBank/DDBJ databases">
        <title>Pseudonocardia abyssalis sp. nov. and Pseudonocardia oceani sp. nov., description and phylogenomic analysis of two novel actinomycetes isolated from the deep Southern Ocean.</title>
        <authorList>
            <person name="Parra J."/>
        </authorList>
    </citation>
    <scope>NUCLEOTIDE SEQUENCE [LARGE SCALE GENOMIC DNA]</scope>
    <source>
        <strain evidence="2 3">KRD-168</strain>
    </source>
</reference>
<gene>
    <name evidence="2" type="ORF">I4I81_03345</name>
</gene>
<evidence type="ECO:0000313" key="2">
    <source>
        <dbReference type="EMBL" id="MBW0133290.1"/>
    </source>
</evidence>
<keyword evidence="1" id="KW-0812">Transmembrane</keyword>
<sequence length="147" mass="14802">MRAPVPGHSGERGGSPSVEAAVLVVALGLLIAFAVAGGRLVAAEAATDHAARSAARVASLHREPGTAAAAAHLAAESSLAEQGLRCADLRITLDTAGFAAPLGTPASVTATVRCDVDWSDLGLPGASTTRVIESTSASPIDRWRERA</sequence>
<evidence type="ECO:0000313" key="3">
    <source>
        <dbReference type="Proteomes" id="UP000694287"/>
    </source>
</evidence>
<accession>A0ABS6UM15</accession>
<proteinExistence type="predicted"/>
<dbReference type="RefSeq" id="WP_218602268.1">
    <property type="nucleotide sequence ID" value="NZ_JADQDJ010000055.1"/>
</dbReference>
<keyword evidence="3" id="KW-1185">Reference proteome</keyword>
<dbReference type="EMBL" id="JADQDK010000001">
    <property type="protein sequence ID" value="MBW0133290.1"/>
    <property type="molecule type" value="Genomic_DNA"/>
</dbReference>
<keyword evidence="1" id="KW-0472">Membrane</keyword>
<organism evidence="2 3">
    <name type="scientific">Pseudonocardia abyssalis</name>
    <dbReference type="NCBI Taxonomy" id="2792008"/>
    <lineage>
        <taxon>Bacteria</taxon>
        <taxon>Bacillati</taxon>
        <taxon>Actinomycetota</taxon>
        <taxon>Actinomycetes</taxon>
        <taxon>Pseudonocardiales</taxon>
        <taxon>Pseudonocardiaceae</taxon>
        <taxon>Pseudonocardia</taxon>
    </lineage>
</organism>
<evidence type="ECO:0000256" key="1">
    <source>
        <dbReference type="SAM" id="Phobius"/>
    </source>
</evidence>
<name>A0ABS6UM15_9PSEU</name>
<comment type="caution">
    <text evidence="2">The sequence shown here is derived from an EMBL/GenBank/DDBJ whole genome shotgun (WGS) entry which is preliminary data.</text>
</comment>